<evidence type="ECO:0000313" key="2">
    <source>
        <dbReference type="EMBL" id="VDN34193.1"/>
    </source>
</evidence>
<keyword evidence="3" id="KW-1185">Reference proteome</keyword>
<dbReference type="OrthoDB" id="6264371at2759"/>
<dbReference type="Proteomes" id="UP000281553">
    <property type="component" value="Unassembled WGS sequence"/>
</dbReference>
<proteinExistence type="predicted"/>
<protein>
    <recommendedName>
        <fullName evidence="1">Peptidase M24 domain-containing protein</fullName>
    </recommendedName>
</protein>
<feature type="domain" description="Peptidase M24" evidence="1">
    <location>
        <begin position="5"/>
        <end position="110"/>
    </location>
</feature>
<dbReference type="EMBL" id="UYRU01084876">
    <property type="protein sequence ID" value="VDN34193.1"/>
    <property type="molecule type" value="Genomic_DNA"/>
</dbReference>
<gene>
    <name evidence="2" type="ORF">DILT_LOCUS16449</name>
</gene>
<evidence type="ECO:0000259" key="1">
    <source>
        <dbReference type="Pfam" id="PF00557"/>
    </source>
</evidence>
<evidence type="ECO:0000313" key="3">
    <source>
        <dbReference type="Proteomes" id="UP000281553"/>
    </source>
</evidence>
<reference evidence="2 3" key="1">
    <citation type="submission" date="2018-11" db="EMBL/GenBank/DDBJ databases">
        <authorList>
            <consortium name="Pathogen Informatics"/>
        </authorList>
    </citation>
    <scope>NUCLEOTIDE SEQUENCE [LARGE SCALE GENOMIC DNA]</scope>
</reference>
<sequence>MPSQNCILRPGDLISVDMSLYDGHVHGDACVTFLVSGESGLTSAHTERNALLQCAQKCCQAGVSVCGPGVPYRRIAEAVSQTALSCGDFRVMAGINGHGIGSYFHGPPDICHSVYEERPDDDN</sequence>
<organism evidence="2 3">
    <name type="scientific">Dibothriocephalus latus</name>
    <name type="common">Fish tapeworm</name>
    <name type="synonym">Diphyllobothrium latum</name>
    <dbReference type="NCBI Taxonomy" id="60516"/>
    <lineage>
        <taxon>Eukaryota</taxon>
        <taxon>Metazoa</taxon>
        <taxon>Spiralia</taxon>
        <taxon>Lophotrochozoa</taxon>
        <taxon>Platyhelminthes</taxon>
        <taxon>Cestoda</taxon>
        <taxon>Eucestoda</taxon>
        <taxon>Diphyllobothriidea</taxon>
        <taxon>Diphyllobothriidae</taxon>
        <taxon>Dibothriocephalus</taxon>
    </lineage>
</organism>
<dbReference type="Pfam" id="PF00557">
    <property type="entry name" value="Peptidase_M24"/>
    <property type="match status" value="1"/>
</dbReference>
<dbReference type="SUPFAM" id="SSF55920">
    <property type="entry name" value="Creatinase/aminopeptidase"/>
    <property type="match status" value="1"/>
</dbReference>
<name>A0A3P7NB41_DIBLA</name>
<dbReference type="GO" id="GO:0070006">
    <property type="term" value="F:metalloaminopeptidase activity"/>
    <property type="evidence" value="ECO:0007669"/>
    <property type="project" value="TreeGrafter"/>
</dbReference>
<dbReference type="InterPro" id="IPR000994">
    <property type="entry name" value="Pept_M24"/>
</dbReference>
<dbReference type="PANTHER" id="PTHR43330">
    <property type="entry name" value="METHIONINE AMINOPEPTIDASE"/>
    <property type="match status" value="1"/>
</dbReference>
<dbReference type="Gene3D" id="3.90.230.10">
    <property type="entry name" value="Creatinase/methionine aminopeptidase superfamily"/>
    <property type="match status" value="1"/>
</dbReference>
<feature type="non-terminal residue" evidence="2">
    <location>
        <position position="123"/>
    </location>
</feature>
<dbReference type="InterPro" id="IPR036005">
    <property type="entry name" value="Creatinase/aminopeptidase-like"/>
</dbReference>
<dbReference type="AlphaFoldDB" id="A0A3P7NB41"/>
<dbReference type="PANTHER" id="PTHR43330:SF8">
    <property type="entry name" value="METHIONINE AMINOPEPTIDASE 1D, MITOCHONDRIAL"/>
    <property type="match status" value="1"/>
</dbReference>
<accession>A0A3P7NB41</accession>